<dbReference type="InterPro" id="IPR001663">
    <property type="entry name" value="Rng_hydr_dOase-A"/>
</dbReference>
<reference evidence="10 11" key="1">
    <citation type="submission" date="2023-10" db="EMBL/GenBank/DDBJ databases">
        <title>Noviherbaspirillum sp. CPCC 100848 genome assembly.</title>
        <authorList>
            <person name="Li X.Y."/>
            <person name="Fang X.M."/>
        </authorList>
    </citation>
    <scope>NUCLEOTIDE SEQUENCE [LARGE SCALE GENOMIC DNA]</scope>
    <source>
        <strain evidence="10 11">CPCC 100848</strain>
    </source>
</reference>
<dbReference type="Gene3D" id="3.90.380.10">
    <property type="entry name" value="Naphthalene 1,2-dioxygenase Alpha Subunit, Chain A, domain 1"/>
    <property type="match status" value="1"/>
</dbReference>
<sequence length="416" mass="47051">MEVKLHDMRTSSATWEPGLTEVPYWVYQDERVYRQEQERVFGGSTWNYLCLEAEIQSNGDYRTTFVGEVPVIVVRDEEGDVYAFENRCAHRGALIALKDSGNEKDFTCVYHAWRYDLQGNLKGVAFEQGVNGKGGMPPDFCKEEHAPRKLRTAVVAGLVFGSFDDDVPPIEEYLGDEILQKIERVMHKPVEILGRFKQTIPNNWKLYIENVKDSYHASLLHVFFTTFKLNRLSQKGGVVISETGAHHISWSKIDHKPQTDSEYAAEKLRSDMESLKLADPTMLEGCDEFGDGVTLQILSVFPGFVLAQIQNTLAIRQILPTGIDKTVLNWTYFGFEDDTPELRRMRLKQLNLTGSAGFVSMEDGAVGGFVQRGIAGASREKAILKMGGDSIETQENRTTEASVRGFWNAYRSYMEI</sequence>
<dbReference type="PROSITE" id="PS00570">
    <property type="entry name" value="RING_HYDROXYL_ALPHA"/>
    <property type="match status" value="1"/>
</dbReference>
<dbReference type="InterPro" id="IPR017941">
    <property type="entry name" value="Rieske_2Fe-2S"/>
</dbReference>
<keyword evidence="11" id="KW-1185">Reference proteome</keyword>
<evidence type="ECO:0000313" key="10">
    <source>
        <dbReference type="EMBL" id="MEC4720353.1"/>
    </source>
</evidence>
<dbReference type="PROSITE" id="PS51296">
    <property type="entry name" value="RIESKE"/>
    <property type="match status" value="1"/>
</dbReference>
<evidence type="ECO:0000256" key="8">
    <source>
        <dbReference type="ARBA" id="ARBA00023027"/>
    </source>
</evidence>
<dbReference type="PRINTS" id="PR00090">
    <property type="entry name" value="RNGDIOXGNASE"/>
</dbReference>
<dbReference type="SUPFAM" id="SSF50022">
    <property type="entry name" value="ISP domain"/>
    <property type="match status" value="1"/>
</dbReference>
<dbReference type="PANTHER" id="PTHR43756:SF5">
    <property type="entry name" value="CHOLINE MONOOXYGENASE, CHLOROPLASTIC"/>
    <property type="match status" value="1"/>
</dbReference>
<protein>
    <submittedName>
        <fullName evidence="10">Rieske 2Fe-2S domain-containing protein</fullName>
    </submittedName>
</protein>
<feature type="domain" description="Rieske" evidence="9">
    <location>
        <begin position="47"/>
        <end position="161"/>
    </location>
</feature>
<dbReference type="Pfam" id="PF00355">
    <property type="entry name" value="Rieske"/>
    <property type="match status" value="1"/>
</dbReference>
<evidence type="ECO:0000256" key="3">
    <source>
        <dbReference type="ARBA" id="ARBA00022714"/>
    </source>
</evidence>
<evidence type="ECO:0000256" key="4">
    <source>
        <dbReference type="ARBA" id="ARBA00022723"/>
    </source>
</evidence>
<keyword evidence="7" id="KW-0411">Iron-sulfur</keyword>
<dbReference type="Proteomes" id="UP001352263">
    <property type="component" value="Unassembled WGS sequence"/>
</dbReference>
<gene>
    <name evidence="10" type="ORF">RY831_14420</name>
</gene>
<evidence type="ECO:0000256" key="6">
    <source>
        <dbReference type="ARBA" id="ARBA00023004"/>
    </source>
</evidence>
<keyword evidence="4" id="KW-0479">Metal-binding</keyword>
<keyword evidence="8" id="KW-0520">NAD</keyword>
<organism evidence="10 11">
    <name type="scientific">Noviherbaspirillum album</name>
    <dbReference type="NCBI Taxonomy" id="3080276"/>
    <lineage>
        <taxon>Bacteria</taxon>
        <taxon>Pseudomonadati</taxon>
        <taxon>Pseudomonadota</taxon>
        <taxon>Betaproteobacteria</taxon>
        <taxon>Burkholderiales</taxon>
        <taxon>Oxalobacteraceae</taxon>
        <taxon>Noviherbaspirillum</taxon>
    </lineage>
</organism>
<dbReference type="SUPFAM" id="SSF55961">
    <property type="entry name" value="Bet v1-like"/>
    <property type="match status" value="1"/>
</dbReference>
<dbReference type="PANTHER" id="PTHR43756">
    <property type="entry name" value="CHOLINE MONOOXYGENASE, CHLOROPLASTIC"/>
    <property type="match status" value="1"/>
</dbReference>
<evidence type="ECO:0000256" key="1">
    <source>
        <dbReference type="ARBA" id="ARBA00001962"/>
    </source>
</evidence>
<keyword evidence="3" id="KW-0001">2Fe-2S</keyword>
<accession>A0ABU6J9L7</accession>
<evidence type="ECO:0000313" key="11">
    <source>
        <dbReference type="Proteomes" id="UP001352263"/>
    </source>
</evidence>
<dbReference type="Pfam" id="PF00848">
    <property type="entry name" value="Ring_hydroxyl_A"/>
    <property type="match status" value="1"/>
</dbReference>
<evidence type="ECO:0000259" key="9">
    <source>
        <dbReference type="PROSITE" id="PS51296"/>
    </source>
</evidence>
<name>A0ABU6J9L7_9BURK</name>
<dbReference type="InterPro" id="IPR015879">
    <property type="entry name" value="Ring_hydroxy_dOase_asu_C_dom"/>
</dbReference>
<proteinExistence type="inferred from homology"/>
<evidence type="ECO:0000256" key="2">
    <source>
        <dbReference type="ARBA" id="ARBA00008751"/>
    </source>
</evidence>
<dbReference type="EMBL" id="JAWIIV010000011">
    <property type="protein sequence ID" value="MEC4720353.1"/>
    <property type="molecule type" value="Genomic_DNA"/>
</dbReference>
<keyword evidence="6" id="KW-0408">Iron</keyword>
<comment type="caution">
    <text evidence="10">The sequence shown here is derived from an EMBL/GenBank/DDBJ whole genome shotgun (WGS) entry which is preliminary data.</text>
</comment>
<comment type="cofactor">
    <cofactor evidence="1">
        <name>Fe cation</name>
        <dbReference type="ChEBI" id="CHEBI:24875"/>
    </cofactor>
</comment>
<dbReference type="InterPro" id="IPR036922">
    <property type="entry name" value="Rieske_2Fe-2S_sf"/>
</dbReference>
<comment type="similarity">
    <text evidence="2">Belongs to the bacterial ring-hydroxylating dioxygenase alpha subunit family.</text>
</comment>
<evidence type="ECO:0000256" key="7">
    <source>
        <dbReference type="ARBA" id="ARBA00023014"/>
    </source>
</evidence>
<dbReference type="Gene3D" id="2.102.10.10">
    <property type="entry name" value="Rieske [2Fe-2S] iron-sulphur domain"/>
    <property type="match status" value="1"/>
</dbReference>
<evidence type="ECO:0000256" key="5">
    <source>
        <dbReference type="ARBA" id="ARBA00023002"/>
    </source>
</evidence>
<dbReference type="InterPro" id="IPR015881">
    <property type="entry name" value="ARHD_Rieske_2Fe_2S"/>
</dbReference>
<keyword evidence="5" id="KW-0560">Oxidoreductase</keyword>